<comment type="similarity">
    <text evidence="2">Belongs to the phosphoglycerate kinase family.</text>
</comment>
<evidence type="ECO:0000256" key="3">
    <source>
        <dbReference type="ARBA" id="ARBA00013061"/>
    </source>
</evidence>
<evidence type="ECO:0000256" key="1">
    <source>
        <dbReference type="ARBA" id="ARBA00001946"/>
    </source>
</evidence>
<reference evidence="10" key="1">
    <citation type="journal article" date="2010" name="Nat. Biotechnol.">
        <title>Draft genome sequence of the oilseed species Ricinus communis.</title>
        <authorList>
            <person name="Chan A.P."/>
            <person name="Crabtree J."/>
            <person name="Zhao Q."/>
            <person name="Lorenzi H."/>
            <person name="Orvis J."/>
            <person name="Puiu D."/>
            <person name="Melake-Berhan A."/>
            <person name="Jones K.M."/>
            <person name="Redman J."/>
            <person name="Chen G."/>
            <person name="Cahoon E.B."/>
            <person name="Gedil M."/>
            <person name="Stanke M."/>
            <person name="Haas B.J."/>
            <person name="Wortman J.R."/>
            <person name="Fraser-Liggett C.M."/>
            <person name="Ravel J."/>
            <person name="Rabinowicz P.D."/>
        </authorList>
    </citation>
    <scope>NUCLEOTIDE SEQUENCE [LARGE SCALE GENOMIC DNA]</scope>
    <source>
        <strain evidence="10">cv. Hale</strain>
    </source>
</reference>
<evidence type="ECO:0000313" key="10">
    <source>
        <dbReference type="Proteomes" id="UP000008311"/>
    </source>
</evidence>
<organism evidence="9 10">
    <name type="scientific">Ricinus communis</name>
    <name type="common">Castor bean</name>
    <dbReference type="NCBI Taxonomy" id="3988"/>
    <lineage>
        <taxon>Eukaryota</taxon>
        <taxon>Viridiplantae</taxon>
        <taxon>Streptophyta</taxon>
        <taxon>Embryophyta</taxon>
        <taxon>Tracheophyta</taxon>
        <taxon>Spermatophyta</taxon>
        <taxon>Magnoliopsida</taxon>
        <taxon>eudicotyledons</taxon>
        <taxon>Gunneridae</taxon>
        <taxon>Pentapetalae</taxon>
        <taxon>rosids</taxon>
        <taxon>fabids</taxon>
        <taxon>Malpighiales</taxon>
        <taxon>Euphorbiaceae</taxon>
        <taxon>Acalyphoideae</taxon>
        <taxon>Acalypheae</taxon>
        <taxon>Ricinus</taxon>
    </lineage>
</organism>
<dbReference type="InterPro" id="IPR001576">
    <property type="entry name" value="Phosphoglycerate_kinase"/>
</dbReference>
<dbReference type="AlphaFoldDB" id="B9SHE4"/>
<dbReference type="Proteomes" id="UP000008311">
    <property type="component" value="Unassembled WGS sequence"/>
</dbReference>
<dbReference type="Pfam" id="PF00162">
    <property type="entry name" value="PGK"/>
    <property type="match status" value="1"/>
</dbReference>
<protein>
    <recommendedName>
        <fullName evidence="3">phosphoglycerate kinase</fullName>
        <ecNumber evidence="3">2.7.2.3</ecNumber>
    </recommendedName>
</protein>
<evidence type="ECO:0000256" key="5">
    <source>
        <dbReference type="ARBA" id="ARBA00022741"/>
    </source>
</evidence>
<dbReference type="PANTHER" id="PTHR11406:SF27">
    <property type="entry name" value="PHOSPHOGLYCERATE KINASE 3, CYTOSOLIC"/>
    <property type="match status" value="1"/>
</dbReference>
<evidence type="ECO:0000313" key="9">
    <source>
        <dbReference type="EMBL" id="EEF36903.1"/>
    </source>
</evidence>
<evidence type="ECO:0000256" key="7">
    <source>
        <dbReference type="ARBA" id="ARBA00022840"/>
    </source>
</evidence>
<proteinExistence type="inferred from homology"/>
<dbReference type="InParanoid" id="B9SHE4"/>
<keyword evidence="4" id="KW-0808">Transferase</keyword>
<dbReference type="GO" id="GO:0006096">
    <property type="term" value="P:glycolytic process"/>
    <property type="evidence" value="ECO:0007669"/>
    <property type="project" value="InterPro"/>
</dbReference>
<dbReference type="STRING" id="3988.B9SHE4"/>
<dbReference type="eggNOG" id="KOG1367">
    <property type="taxonomic scope" value="Eukaryota"/>
</dbReference>
<dbReference type="InterPro" id="IPR036043">
    <property type="entry name" value="Phosphoglycerate_kinase_sf"/>
</dbReference>
<evidence type="ECO:0000256" key="4">
    <source>
        <dbReference type="ARBA" id="ARBA00022679"/>
    </source>
</evidence>
<sequence>MAKAKGVSLLLPTDVVIADKFAADANSKVVPASSIPDGWMVLDVGPDAIKTFCEALDTTFCAGGVSELTKKPSNSIVLCNNDE</sequence>
<dbReference type="GO" id="GO:0005524">
    <property type="term" value="F:ATP binding"/>
    <property type="evidence" value="ECO:0007669"/>
    <property type="project" value="UniProtKB-KW"/>
</dbReference>
<keyword evidence="6 9" id="KW-0418">Kinase</keyword>
<dbReference type="Gene3D" id="3.40.50.1260">
    <property type="entry name" value="Phosphoglycerate kinase, N-terminal domain"/>
    <property type="match status" value="1"/>
</dbReference>
<evidence type="ECO:0000256" key="2">
    <source>
        <dbReference type="ARBA" id="ARBA00008982"/>
    </source>
</evidence>
<keyword evidence="7" id="KW-0067">ATP-binding</keyword>
<evidence type="ECO:0000256" key="6">
    <source>
        <dbReference type="ARBA" id="ARBA00022777"/>
    </source>
</evidence>
<dbReference type="GO" id="GO:0004618">
    <property type="term" value="F:phosphoglycerate kinase activity"/>
    <property type="evidence" value="ECO:0007669"/>
    <property type="project" value="UniProtKB-EC"/>
</dbReference>
<dbReference type="InterPro" id="IPR015824">
    <property type="entry name" value="Phosphoglycerate_kinase_N"/>
</dbReference>
<gene>
    <name evidence="9" type="ORF">RCOM_1120610</name>
</gene>
<accession>B9SHE4</accession>
<keyword evidence="10" id="KW-1185">Reference proteome</keyword>
<evidence type="ECO:0000256" key="8">
    <source>
        <dbReference type="ARBA" id="ARBA00022842"/>
    </source>
</evidence>
<dbReference type="PANTHER" id="PTHR11406">
    <property type="entry name" value="PHOSPHOGLYCERATE KINASE"/>
    <property type="match status" value="1"/>
</dbReference>
<comment type="cofactor">
    <cofactor evidence="1">
        <name>Mg(2+)</name>
        <dbReference type="ChEBI" id="CHEBI:18420"/>
    </cofactor>
</comment>
<dbReference type="EC" id="2.7.2.3" evidence="3"/>
<name>B9SHE4_RICCO</name>
<keyword evidence="8" id="KW-0460">Magnesium</keyword>
<keyword evidence="5" id="KW-0547">Nucleotide-binding</keyword>
<dbReference type="EMBL" id="EQ973963">
    <property type="protein sequence ID" value="EEF36903.1"/>
    <property type="molecule type" value="Genomic_DNA"/>
</dbReference>
<dbReference type="SUPFAM" id="SSF53748">
    <property type="entry name" value="Phosphoglycerate kinase"/>
    <property type="match status" value="1"/>
</dbReference>